<name>A0A918YMW1_9ACTN</name>
<dbReference type="Proteomes" id="UP000655443">
    <property type="component" value="Unassembled WGS sequence"/>
</dbReference>
<protein>
    <submittedName>
        <fullName evidence="1">Uncharacterized protein</fullName>
    </submittedName>
</protein>
<reference evidence="1" key="2">
    <citation type="submission" date="2020-09" db="EMBL/GenBank/DDBJ databases">
        <authorList>
            <person name="Sun Q."/>
            <person name="Ohkuma M."/>
        </authorList>
    </citation>
    <scope>NUCLEOTIDE SEQUENCE</scope>
    <source>
        <strain evidence="1">JCM 4714</strain>
    </source>
</reference>
<gene>
    <name evidence="1" type="ORF">GCM10010339_59430</name>
</gene>
<evidence type="ECO:0000313" key="1">
    <source>
        <dbReference type="EMBL" id="GHE08920.1"/>
    </source>
</evidence>
<keyword evidence="2" id="KW-1185">Reference proteome</keyword>
<sequence length="50" mass="5329">MVAEVLRLVPGDCVGAGPSGMAFLVRVLLAAHRRRAVCLMLLRRGYGSCS</sequence>
<accession>A0A918YMW1</accession>
<proteinExistence type="predicted"/>
<dbReference type="EMBL" id="BMVG01000018">
    <property type="protein sequence ID" value="GHE08920.1"/>
    <property type="molecule type" value="Genomic_DNA"/>
</dbReference>
<comment type="caution">
    <text evidence="1">The sequence shown here is derived from an EMBL/GenBank/DDBJ whole genome shotgun (WGS) entry which is preliminary data.</text>
</comment>
<dbReference type="AlphaFoldDB" id="A0A918YMW1"/>
<evidence type="ECO:0000313" key="2">
    <source>
        <dbReference type="Proteomes" id="UP000655443"/>
    </source>
</evidence>
<reference evidence="1" key="1">
    <citation type="journal article" date="2014" name="Int. J. Syst. Evol. Microbiol.">
        <title>Complete genome sequence of Corynebacterium casei LMG S-19264T (=DSM 44701T), isolated from a smear-ripened cheese.</title>
        <authorList>
            <consortium name="US DOE Joint Genome Institute (JGI-PGF)"/>
            <person name="Walter F."/>
            <person name="Albersmeier A."/>
            <person name="Kalinowski J."/>
            <person name="Ruckert C."/>
        </authorList>
    </citation>
    <scope>NUCLEOTIDE SEQUENCE</scope>
    <source>
        <strain evidence="1">JCM 4714</strain>
    </source>
</reference>
<organism evidence="1 2">
    <name type="scientific">Streptomyces alanosinicus</name>
    <dbReference type="NCBI Taxonomy" id="68171"/>
    <lineage>
        <taxon>Bacteria</taxon>
        <taxon>Bacillati</taxon>
        <taxon>Actinomycetota</taxon>
        <taxon>Actinomycetes</taxon>
        <taxon>Kitasatosporales</taxon>
        <taxon>Streptomycetaceae</taxon>
        <taxon>Streptomyces</taxon>
    </lineage>
</organism>